<evidence type="ECO:0000313" key="2">
    <source>
        <dbReference type="EMBL" id="CAF1135020.1"/>
    </source>
</evidence>
<accession>A0A814RMT3</accession>
<protein>
    <submittedName>
        <fullName evidence="2">Uncharacterized protein</fullName>
    </submittedName>
</protein>
<dbReference type="EMBL" id="CAJOAZ010002396">
    <property type="protein sequence ID" value="CAF3924862.1"/>
    <property type="molecule type" value="Genomic_DNA"/>
</dbReference>
<gene>
    <name evidence="2" type="ORF">JYZ213_LOCUS23233</name>
    <name evidence="3" type="ORF">OXD698_LOCUS25232</name>
</gene>
<reference evidence="2" key="1">
    <citation type="submission" date="2021-02" db="EMBL/GenBank/DDBJ databases">
        <authorList>
            <person name="Nowell W R."/>
        </authorList>
    </citation>
    <scope>NUCLEOTIDE SEQUENCE</scope>
</reference>
<feature type="transmembrane region" description="Helical" evidence="1">
    <location>
        <begin position="85"/>
        <end position="107"/>
    </location>
</feature>
<organism evidence="2 4">
    <name type="scientific">Adineta steineri</name>
    <dbReference type="NCBI Taxonomy" id="433720"/>
    <lineage>
        <taxon>Eukaryota</taxon>
        <taxon>Metazoa</taxon>
        <taxon>Spiralia</taxon>
        <taxon>Gnathifera</taxon>
        <taxon>Rotifera</taxon>
        <taxon>Eurotatoria</taxon>
        <taxon>Bdelloidea</taxon>
        <taxon>Adinetida</taxon>
        <taxon>Adinetidae</taxon>
        <taxon>Adineta</taxon>
    </lineage>
</organism>
<keyword evidence="1" id="KW-0812">Transmembrane</keyword>
<evidence type="ECO:0000256" key="1">
    <source>
        <dbReference type="SAM" id="Phobius"/>
    </source>
</evidence>
<name>A0A814RMT3_9BILA</name>
<sequence length="369" mass="41497">MHFTFTIALYIPNYNLQHSIINTMKIQNDTWLNESITIEPTEISTEFSESNISTVVIDPTTWLPTDSTVKPATNLWSNLKQHLPALIGIGSGICLCVILSVCTCCYCRRRRIKNKKKHGVSYRTHSDSESVSEDGIELPTISPKKKIKPPTSSTKKVRICPKMALAKEFVESLDWDSVLFDSSHDKCYCNNCYPATWANVTDAGGQKYVIPRGWVRIGLYVDAAIVGVNDIWNKWIVTFHGTSLLAAKSILHNRQFCLPGDKLIDGTLLGIRPGHIPNKKHIYTSPTIAYSSLPVYSAKYDFNSSKNYSTYKVQLVLQCRQKPNTYSVQGETIDARTTRLCPFIPNSEVEYFTEIRGSLVAYGLLVKVI</sequence>
<evidence type="ECO:0000313" key="4">
    <source>
        <dbReference type="Proteomes" id="UP000663845"/>
    </source>
</evidence>
<dbReference type="Proteomes" id="UP000663844">
    <property type="component" value="Unassembled WGS sequence"/>
</dbReference>
<dbReference type="EMBL" id="CAJNOG010000272">
    <property type="protein sequence ID" value="CAF1135020.1"/>
    <property type="molecule type" value="Genomic_DNA"/>
</dbReference>
<evidence type="ECO:0000313" key="3">
    <source>
        <dbReference type="EMBL" id="CAF3924862.1"/>
    </source>
</evidence>
<dbReference type="Proteomes" id="UP000663845">
    <property type="component" value="Unassembled WGS sequence"/>
</dbReference>
<keyword evidence="1" id="KW-1133">Transmembrane helix</keyword>
<proteinExistence type="predicted"/>
<keyword evidence="1" id="KW-0472">Membrane</keyword>
<dbReference type="AlphaFoldDB" id="A0A814RMT3"/>
<comment type="caution">
    <text evidence="2">The sequence shown here is derived from an EMBL/GenBank/DDBJ whole genome shotgun (WGS) entry which is preliminary data.</text>
</comment>